<dbReference type="AlphaFoldDB" id="A0A8T1JGN5"/>
<accession>A0A8T1JGN5</accession>
<name>A0A8T1JGN5_9STRA</name>
<dbReference type="Proteomes" id="UP000736787">
    <property type="component" value="Unassembled WGS sequence"/>
</dbReference>
<comment type="caution">
    <text evidence="1">The sequence shown here is derived from an EMBL/GenBank/DDBJ whole genome shotgun (WGS) entry which is preliminary data.</text>
</comment>
<reference evidence="1" key="1">
    <citation type="submission" date="2018-10" db="EMBL/GenBank/DDBJ databases">
        <title>Effector identification in a new, highly contiguous assembly of the strawberry crown rot pathogen Phytophthora cactorum.</title>
        <authorList>
            <person name="Armitage A.D."/>
            <person name="Nellist C.F."/>
            <person name="Bates H."/>
            <person name="Vickerstaff R.J."/>
            <person name="Harrison R.J."/>
        </authorList>
    </citation>
    <scope>NUCLEOTIDE SEQUENCE</scope>
    <source>
        <strain evidence="1">4040</strain>
    </source>
</reference>
<organism evidence="1 2">
    <name type="scientific">Phytophthora cactorum</name>
    <dbReference type="NCBI Taxonomy" id="29920"/>
    <lineage>
        <taxon>Eukaryota</taxon>
        <taxon>Sar</taxon>
        <taxon>Stramenopiles</taxon>
        <taxon>Oomycota</taxon>
        <taxon>Peronosporomycetes</taxon>
        <taxon>Peronosporales</taxon>
        <taxon>Peronosporaceae</taxon>
        <taxon>Phytophthora</taxon>
    </lineage>
</organism>
<evidence type="ECO:0000313" key="1">
    <source>
        <dbReference type="EMBL" id="KAG2870769.1"/>
    </source>
</evidence>
<protein>
    <submittedName>
        <fullName evidence="1">Uncharacterized protein</fullName>
    </submittedName>
</protein>
<proteinExistence type="predicted"/>
<sequence>MHCPAYASRSCEANSALKNGYVLFYRLKSSFDRVQGIKLVYHTHAYERYPTANNKVFVKGGFTESKTATSSQDLAHVIAAITGNA</sequence>
<gene>
    <name evidence="1" type="ORF">PC117_g28420</name>
</gene>
<evidence type="ECO:0000313" key="2">
    <source>
        <dbReference type="Proteomes" id="UP000736787"/>
    </source>
</evidence>
<dbReference type="EMBL" id="RCMK01004766">
    <property type="protein sequence ID" value="KAG2870769.1"/>
    <property type="molecule type" value="Genomic_DNA"/>
</dbReference>